<dbReference type="SUPFAM" id="SSF53850">
    <property type="entry name" value="Periplasmic binding protein-like II"/>
    <property type="match status" value="1"/>
</dbReference>
<sequence>MKKFVRQTAVTAGVVSMLTLAACGDEATETEESDDSGEDTAEETEDDDDEEDDGDDDDEEGTEVDEDEEVDVDDVDEDEVVSLDDFDQVREADESEVLEDGSLTAAIVSDSPFEGTLNWNFYHGTHDAQILSWFDEALLSWGDDFVYNQEGAATYEVSDDNLTYTFEIHEDVNWHDGEPVTAEDWEFAYEVIADPEYTGVRFGEDIMNVEGVMEYHEGEADEISGIEVIDDKTLEITFIEANPSIVTGGIWSYPLAKHIFEDMPVDEIESSSEVREEPIGFGPYVVEDIVPGESIQMSRNEDYWRGTPALEEATLQVVGPNVVANSLESGDVDYVESFPADQVVDTMDAENLEFLGVTDRAYTYIGFKLGEWDAEAGENVMNEDAKMADPALRQAMGKALDDEAVGENFYDGLRWDGTTLIPPSHPEFHNDEIEGHGYDPEEANALLDEAGYEDVTGDGFREDPDGDELVITFASMEGGDTAEPIAQYYMQAWEEVGLNVELLDGRLHEFNAFYDMVEEDDEDIDIYQGAWTVGIDVDPDSLYGRTSPANYSRYVSEENDELIERGLSDEAFDVEYREEVYNEWQEYMVEQTPVYPTVYRADIDAMNERVVNTAIGDGTGVYRYEIGVTEEEPVTN</sequence>
<dbReference type="RefSeq" id="WP_106588554.1">
    <property type="nucleotide sequence ID" value="NZ_PYAV01000006.1"/>
</dbReference>
<evidence type="ECO:0000313" key="7">
    <source>
        <dbReference type="EMBL" id="PSL45882.1"/>
    </source>
</evidence>
<dbReference type="AlphaFoldDB" id="A0A2P8HI28"/>
<dbReference type="PANTHER" id="PTHR30290">
    <property type="entry name" value="PERIPLASMIC BINDING COMPONENT OF ABC TRANSPORTER"/>
    <property type="match status" value="1"/>
</dbReference>
<dbReference type="Proteomes" id="UP000242310">
    <property type="component" value="Unassembled WGS sequence"/>
</dbReference>
<dbReference type="GO" id="GO:1904680">
    <property type="term" value="F:peptide transmembrane transporter activity"/>
    <property type="evidence" value="ECO:0007669"/>
    <property type="project" value="TreeGrafter"/>
</dbReference>
<keyword evidence="8" id="KW-1185">Reference proteome</keyword>
<evidence type="ECO:0000256" key="5">
    <source>
        <dbReference type="SAM" id="SignalP"/>
    </source>
</evidence>
<dbReference type="OrthoDB" id="9796817at2"/>
<dbReference type="InterPro" id="IPR039424">
    <property type="entry name" value="SBP_5"/>
</dbReference>
<evidence type="ECO:0000259" key="6">
    <source>
        <dbReference type="Pfam" id="PF00496"/>
    </source>
</evidence>
<accession>A0A2P8HI28</accession>
<proteinExistence type="inferred from homology"/>
<dbReference type="Gene3D" id="3.40.190.10">
    <property type="entry name" value="Periplasmic binding protein-like II"/>
    <property type="match status" value="1"/>
</dbReference>
<feature type="compositionally biased region" description="Acidic residues" evidence="4">
    <location>
        <begin position="26"/>
        <end position="79"/>
    </location>
</feature>
<dbReference type="InterPro" id="IPR000914">
    <property type="entry name" value="SBP_5_dom"/>
</dbReference>
<feature type="chain" id="PRO_5038706802" evidence="5">
    <location>
        <begin position="22"/>
        <end position="636"/>
    </location>
</feature>
<dbReference type="EMBL" id="PYAV01000006">
    <property type="protein sequence ID" value="PSL45882.1"/>
    <property type="molecule type" value="Genomic_DNA"/>
</dbReference>
<dbReference type="Gene3D" id="3.10.105.10">
    <property type="entry name" value="Dipeptide-binding Protein, Domain 3"/>
    <property type="match status" value="1"/>
</dbReference>
<keyword evidence="2" id="KW-0813">Transport</keyword>
<keyword evidence="3 5" id="KW-0732">Signal</keyword>
<dbReference type="CDD" id="cd08510">
    <property type="entry name" value="PBP2_Lactococcal_OppA_like"/>
    <property type="match status" value="1"/>
</dbReference>
<dbReference type="PROSITE" id="PS51257">
    <property type="entry name" value="PROKAR_LIPOPROTEIN"/>
    <property type="match status" value="1"/>
</dbReference>
<evidence type="ECO:0000313" key="8">
    <source>
        <dbReference type="Proteomes" id="UP000242310"/>
    </source>
</evidence>
<evidence type="ECO:0000256" key="3">
    <source>
        <dbReference type="ARBA" id="ARBA00022729"/>
    </source>
</evidence>
<dbReference type="GO" id="GO:0015833">
    <property type="term" value="P:peptide transport"/>
    <property type="evidence" value="ECO:0007669"/>
    <property type="project" value="TreeGrafter"/>
</dbReference>
<name>A0A2P8HI28_9BACI</name>
<organism evidence="7 8">
    <name type="scientific">Salsuginibacillus halophilus</name>
    <dbReference type="NCBI Taxonomy" id="517424"/>
    <lineage>
        <taxon>Bacteria</taxon>
        <taxon>Bacillati</taxon>
        <taxon>Bacillota</taxon>
        <taxon>Bacilli</taxon>
        <taxon>Bacillales</taxon>
        <taxon>Bacillaceae</taxon>
        <taxon>Salsuginibacillus</taxon>
    </lineage>
</organism>
<evidence type="ECO:0000256" key="1">
    <source>
        <dbReference type="ARBA" id="ARBA00005695"/>
    </source>
</evidence>
<dbReference type="PANTHER" id="PTHR30290:SF9">
    <property type="entry name" value="OLIGOPEPTIDE-BINDING PROTEIN APPA"/>
    <property type="match status" value="1"/>
</dbReference>
<comment type="caution">
    <text evidence="7">The sequence shown here is derived from an EMBL/GenBank/DDBJ whole genome shotgun (WGS) entry which is preliminary data.</text>
</comment>
<feature type="region of interest" description="Disordered" evidence="4">
    <location>
        <begin position="23"/>
        <end position="79"/>
    </location>
</feature>
<reference evidence="7 8" key="1">
    <citation type="submission" date="2018-03" db="EMBL/GenBank/DDBJ databases">
        <title>Genomic Encyclopedia of Type Strains, Phase III (KMG-III): the genomes of soil and plant-associated and newly described type strains.</title>
        <authorList>
            <person name="Whitman W."/>
        </authorList>
    </citation>
    <scope>NUCLEOTIDE SEQUENCE [LARGE SCALE GENOMIC DNA]</scope>
    <source>
        <strain evidence="7 8">CGMCC 1.07653</strain>
    </source>
</reference>
<comment type="similarity">
    <text evidence="1">Belongs to the bacterial solute-binding protein 5 family.</text>
</comment>
<evidence type="ECO:0000256" key="2">
    <source>
        <dbReference type="ARBA" id="ARBA00022448"/>
    </source>
</evidence>
<feature type="signal peptide" evidence="5">
    <location>
        <begin position="1"/>
        <end position="21"/>
    </location>
</feature>
<feature type="domain" description="Solute-binding protein family 5" evidence="6">
    <location>
        <begin position="152"/>
        <end position="550"/>
    </location>
</feature>
<dbReference type="Pfam" id="PF00496">
    <property type="entry name" value="SBP_bac_5"/>
    <property type="match status" value="1"/>
</dbReference>
<gene>
    <name evidence="7" type="ORF">B0H94_106137</name>
</gene>
<protein>
    <submittedName>
        <fullName evidence="7">Peptide/nickel transport system substrate-binding protein</fullName>
    </submittedName>
</protein>
<evidence type="ECO:0000256" key="4">
    <source>
        <dbReference type="SAM" id="MobiDB-lite"/>
    </source>
</evidence>